<evidence type="ECO:0000259" key="3">
    <source>
        <dbReference type="PROSITE" id="PS51205"/>
    </source>
</evidence>
<dbReference type="EMBL" id="HBKN01036737">
    <property type="protein sequence ID" value="CAE2323385.1"/>
    <property type="molecule type" value="Transcribed_RNA"/>
</dbReference>
<evidence type="ECO:0000313" key="4">
    <source>
        <dbReference type="EMBL" id="CAE2323385.1"/>
    </source>
</evidence>
<dbReference type="GO" id="GO:0016192">
    <property type="term" value="P:vesicle-mediated transport"/>
    <property type="evidence" value="ECO:0007669"/>
    <property type="project" value="InterPro"/>
</dbReference>
<name>A0A7S4P4N1_GUITH</name>
<dbReference type="PANTHER" id="PTHR23101:SF25">
    <property type="entry name" value="GTPASE-ACTIVATING PROTEIN AND VPS9 DOMAIN-CONTAINING PROTEIN 1"/>
    <property type="match status" value="1"/>
</dbReference>
<accession>A0A7S4P4N1</accession>
<sequence>MDDGGFELEVLKNALKSLQSDTQQRERYLKSRLDGLHDKAHREKAHLLSQVSDLKKQLANKGLSSPKELLSDVSNSLSNVLQASSAPLLEQGDRNEEGNGTSPGSPHEGEWLTSSLRIFPSAAVSPLMNHDFPADSGSAKAGGAGSHRLLGLESKVQSQQDEIVELQHMMSERGKLVSSLQQEHGTLIAKIEEKTDRVASLKSQISSVRDRIERLDAFGPPLWMARPGEDRRRDTMATILDGASGCNNWHMCNVSDMDLAPKFNEFKSKFEDEAAIPLKEMVLSFLTAFLLKNPKIGDYNLVHSFLGAMENPIKTNKLWSGLDEDDLADAIDALETMILRDARVYPTILKNMSKDWKEKDERLRKKMWCLQFVQPWHLDIRKCHYTHPALIFARQMICQLLKVQSPQEMLECVYQSARMIFRMLNETAILTGGSAASADEFLPIFIICVLKAQPRNVYSMLEYISHFRNPKRFGGERQYFLVQLQTAVTFIDNLTASSLSMDADEFHRKLKSKEAAWESKQNIAADSSASHS</sequence>
<dbReference type="GO" id="GO:0031267">
    <property type="term" value="F:small GTPase binding"/>
    <property type="evidence" value="ECO:0007669"/>
    <property type="project" value="TreeGrafter"/>
</dbReference>
<keyword evidence="1" id="KW-0175">Coiled coil</keyword>
<organism evidence="4">
    <name type="scientific">Guillardia theta</name>
    <name type="common">Cryptophyte</name>
    <name type="synonym">Cryptomonas phi</name>
    <dbReference type="NCBI Taxonomy" id="55529"/>
    <lineage>
        <taxon>Eukaryota</taxon>
        <taxon>Cryptophyceae</taxon>
        <taxon>Pyrenomonadales</taxon>
        <taxon>Geminigeraceae</taxon>
        <taxon>Guillardia</taxon>
    </lineage>
</organism>
<dbReference type="Pfam" id="PF02204">
    <property type="entry name" value="VPS9"/>
    <property type="match status" value="1"/>
</dbReference>
<dbReference type="AlphaFoldDB" id="A0A7S4P4N1"/>
<dbReference type="InterPro" id="IPR037191">
    <property type="entry name" value="VPS9_dom_sf"/>
</dbReference>
<dbReference type="PANTHER" id="PTHR23101">
    <property type="entry name" value="RAB GDP/GTP EXCHANGE FACTOR"/>
    <property type="match status" value="1"/>
</dbReference>
<dbReference type="PROSITE" id="PS51205">
    <property type="entry name" value="VPS9"/>
    <property type="match status" value="1"/>
</dbReference>
<feature type="coiled-coil region" evidence="1">
    <location>
        <begin position="149"/>
        <end position="211"/>
    </location>
</feature>
<dbReference type="InterPro" id="IPR045046">
    <property type="entry name" value="Vps9-like"/>
</dbReference>
<dbReference type="GO" id="GO:0005085">
    <property type="term" value="F:guanyl-nucleotide exchange factor activity"/>
    <property type="evidence" value="ECO:0007669"/>
    <property type="project" value="InterPro"/>
</dbReference>
<dbReference type="GO" id="GO:0005829">
    <property type="term" value="C:cytosol"/>
    <property type="evidence" value="ECO:0007669"/>
    <property type="project" value="TreeGrafter"/>
</dbReference>
<evidence type="ECO:0000256" key="1">
    <source>
        <dbReference type="SAM" id="Coils"/>
    </source>
</evidence>
<dbReference type="InterPro" id="IPR003123">
    <property type="entry name" value="VPS9"/>
</dbReference>
<dbReference type="GO" id="GO:0030139">
    <property type="term" value="C:endocytic vesicle"/>
    <property type="evidence" value="ECO:0007669"/>
    <property type="project" value="TreeGrafter"/>
</dbReference>
<proteinExistence type="predicted"/>
<feature type="region of interest" description="Disordered" evidence="2">
    <location>
        <begin position="85"/>
        <end position="111"/>
    </location>
</feature>
<evidence type="ECO:0000256" key="2">
    <source>
        <dbReference type="SAM" id="MobiDB-lite"/>
    </source>
</evidence>
<reference evidence="4" key="1">
    <citation type="submission" date="2021-01" db="EMBL/GenBank/DDBJ databases">
        <authorList>
            <person name="Corre E."/>
            <person name="Pelletier E."/>
            <person name="Niang G."/>
            <person name="Scheremetjew M."/>
            <person name="Finn R."/>
            <person name="Kale V."/>
            <person name="Holt S."/>
            <person name="Cochrane G."/>
            <person name="Meng A."/>
            <person name="Brown T."/>
            <person name="Cohen L."/>
        </authorList>
    </citation>
    <scope>NUCLEOTIDE SEQUENCE</scope>
    <source>
        <strain evidence="4">CCMP 2712</strain>
    </source>
</reference>
<dbReference type="Gene3D" id="1.20.1050.80">
    <property type="entry name" value="VPS9 domain"/>
    <property type="match status" value="1"/>
</dbReference>
<dbReference type="SMART" id="SM00167">
    <property type="entry name" value="VPS9"/>
    <property type="match status" value="1"/>
</dbReference>
<protein>
    <recommendedName>
        <fullName evidence="3">VPS9 domain-containing protein</fullName>
    </recommendedName>
</protein>
<feature type="domain" description="VPS9" evidence="3">
    <location>
        <begin position="357"/>
        <end position="500"/>
    </location>
</feature>
<dbReference type="SUPFAM" id="SSF109993">
    <property type="entry name" value="VPS9 domain"/>
    <property type="match status" value="1"/>
</dbReference>
<gene>
    <name evidence="4" type="ORF">GTHE00462_LOCUS28750</name>
</gene>